<dbReference type="AlphaFoldDB" id="A0A8S3ZXR2"/>
<name>A0A8S3ZXR2_9EUPU</name>
<dbReference type="Proteomes" id="UP000678393">
    <property type="component" value="Unassembled WGS sequence"/>
</dbReference>
<keyword evidence="3" id="KW-0999">Mitochondrion inner membrane</keyword>
<comment type="caution">
    <text evidence="11">The sequence shown here is derived from an EMBL/GenBank/DDBJ whole genome shotgun (WGS) entry which is preliminary data.</text>
</comment>
<proteinExistence type="inferred from homology"/>
<evidence type="ECO:0000256" key="2">
    <source>
        <dbReference type="ARBA" id="ARBA00011805"/>
    </source>
</evidence>
<dbReference type="GO" id="GO:0006465">
    <property type="term" value="P:signal peptide processing"/>
    <property type="evidence" value="ECO:0007669"/>
    <property type="project" value="InterPro"/>
</dbReference>
<evidence type="ECO:0000256" key="5">
    <source>
        <dbReference type="ARBA" id="ARBA00023128"/>
    </source>
</evidence>
<feature type="region of interest" description="Disordered" evidence="9">
    <location>
        <begin position="231"/>
        <end position="250"/>
    </location>
</feature>
<feature type="domain" description="Peptidase S26" evidence="10">
    <location>
        <begin position="35"/>
        <end position="106"/>
    </location>
</feature>
<feature type="active site" evidence="8">
    <location>
        <position position="52"/>
    </location>
</feature>
<dbReference type="Pfam" id="PF10502">
    <property type="entry name" value="Peptidase_S26"/>
    <property type="match status" value="2"/>
</dbReference>
<gene>
    <name evidence="11" type="ORF">CUNI_LOCUS18378</name>
</gene>
<dbReference type="PANTHER" id="PTHR12383:SF16">
    <property type="entry name" value="MITOCHONDRIAL INNER MEMBRANE PROTEASE SUBUNIT 1"/>
    <property type="match status" value="1"/>
</dbReference>
<evidence type="ECO:0000256" key="9">
    <source>
        <dbReference type="SAM" id="MobiDB-lite"/>
    </source>
</evidence>
<dbReference type="Gene3D" id="2.10.109.10">
    <property type="entry name" value="Umud Fragment, subunit A"/>
    <property type="match status" value="1"/>
</dbReference>
<protein>
    <recommendedName>
        <fullName evidence="10">Peptidase S26 domain-containing protein</fullName>
    </recommendedName>
</protein>
<evidence type="ECO:0000313" key="11">
    <source>
        <dbReference type="EMBL" id="CAG5132820.1"/>
    </source>
</evidence>
<feature type="active site" evidence="8">
    <location>
        <position position="95"/>
    </location>
</feature>
<evidence type="ECO:0000256" key="8">
    <source>
        <dbReference type="PIRSR" id="PIRSR600223-1"/>
    </source>
</evidence>
<evidence type="ECO:0000256" key="6">
    <source>
        <dbReference type="ARBA" id="ARBA00023136"/>
    </source>
</evidence>
<dbReference type="CDD" id="cd06530">
    <property type="entry name" value="S26_SPase_I"/>
    <property type="match status" value="1"/>
</dbReference>
<keyword evidence="4" id="KW-0378">Hydrolase</keyword>
<feature type="domain" description="Peptidase S26" evidence="10">
    <location>
        <begin position="114"/>
        <end position="154"/>
    </location>
</feature>
<dbReference type="EMBL" id="CAJHNH020005668">
    <property type="protein sequence ID" value="CAG5132820.1"/>
    <property type="molecule type" value="Genomic_DNA"/>
</dbReference>
<dbReference type="InterPro" id="IPR019533">
    <property type="entry name" value="Peptidase_S26"/>
</dbReference>
<keyword evidence="12" id="KW-1185">Reference proteome</keyword>
<reference evidence="11" key="1">
    <citation type="submission" date="2021-04" db="EMBL/GenBank/DDBJ databases">
        <authorList>
            <consortium name="Molecular Ecology Group"/>
        </authorList>
    </citation>
    <scope>NUCLEOTIDE SEQUENCE</scope>
</reference>
<evidence type="ECO:0000256" key="7">
    <source>
        <dbReference type="ARBA" id="ARBA00038445"/>
    </source>
</evidence>
<sequence>MLVISGEASYTPSMASAFSVLHKSIVYTVSGISSGYCVLKFVCALGKCEDVSMWPTIQHGDLVLLSPFYVNHRLLQKGDVVFCRSPKNPRAVICKRLIALEGETVVNDETGFQEFVDKGQVWLEGDNKLASIDSRTYGSIPYGLIISKVTLRIWPLERFGPLSCPVSMKSLPATTGPLSEYTGSLPANTGSHPANTGSLPVNTGSLPVNTGSLPVNTGTLPANIGSLPANMGSLPVNTGSPSANNGQPSS</sequence>
<dbReference type="InterPro" id="IPR052064">
    <property type="entry name" value="Mito_IMP1_subunit"/>
</dbReference>
<keyword evidence="6" id="KW-0472">Membrane</keyword>
<dbReference type="PRINTS" id="PR00727">
    <property type="entry name" value="LEADERPTASE"/>
</dbReference>
<feature type="compositionally biased region" description="Polar residues" evidence="9">
    <location>
        <begin position="235"/>
        <end position="250"/>
    </location>
</feature>
<dbReference type="InterPro" id="IPR000223">
    <property type="entry name" value="Pept_S26A_signal_pept_1"/>
</dbReference>
<dbReference type="OrthoDB" id="308440at2759"/>
<keyword evidence="5" id="KW-0496">Mitochondrion</keyword>
<organism evidence="11 12">
    <name type="scientific">Candidula unifasciata</name>
    <dbReference type="NCBI Taxonomy" id="100452"/>
    <lineage>
        <taxon>Eukaryota</taxon>
        <taxon>Metazoa</taxon>
        <taxon>Spiralia</taxon>
        <taxon>Lophotrochozoa</taxon>
        <taxon>Mollusca</taxon>
        <taxon>Gastropoda</taxon>
        <taxon>Heterobranchia</taxon>
        <taxon>Euthyneura</taxon>
        <taxon>Panpulmonata</taxon>
        <taxon>Eupulmonata</taxon>
        <taxon>Stylommatophora</taxon>
        <taxon>Helicina</taxon>
        <taxon>Helicoidea</taxon>
        <taxon>Geomitridae</taxon>
        <taxon>Candidula</taxon>
    </lineage>
</organism>
<dbReference type="GO" id="GO:0004252">
    <property type="term" value="F:serine-type endopeptidase activity"/>
    <property type="evidence" value="ECO:0007669"/>
    <property type="project" value="InterPro"/>
</dbReference>
<evidence type="ECO:0000256" key="3">
    <source>
        <dbReference type="ARBA" id="ARBA00022792"/>
    </source>
</evidence>
<evidence type="ECO:0000313" key="12">
    <source>
        <dbReference type="Proteomes" id="UP000678393"/>
    </source>
</evidence>
<dbReference type="GO" id="GO:0042720">
    <property type="term" value="C:mitochondrial inner membrane peptidase complex"/>
    <property type="evidence" value="ECO:0007669"/>
    <property type="project" value="TreeGrafter"/>
</dbReference>
<dbReference type="InterPro" id="IPR036286">
    <property type="entry name" value="LexA/Signal_pep-like_sf"/>
</dbReference>
<comment type="similarity">
    <text evidence="7">Belongs to the peptidase S26 family. IMP1 subfamily.</text>
</comment>
<dbReference type="GO" id="GO:0006627">
    <property type="term" value="P:protein processing involved in protein targeting to mitochondrion"/>
    <property type="evidence" value="ECO:0007669"/>
    <property type="project" value="TreeGrafter"/>
</dbReference>
<comment type="subunit">
    <text evidence="2">Heterodimer of 2 subunits, IMMPL1 and IMMPL2.</text>
</comment>
<dbReference type="SUPFAM" id="SSF51306">
    <property type="entry name" value="LexA/Signal peptidase"/>
    <property type="match status" value="1"/>
</dbReference>
<evidence type="ECO:0000259" key="10">
    <source>
        <dbReference type="Pfam" id="PF10502"/>
    </source>
</evidence>
<accession>A0A8S3ZXR2</accession>
<comment type="subcellular location">
    <subcellularLocation>
        <location evidence="1">Mitochondrion inner membrane</location>
    </subcellularLocation>
</comment>
<evidence type="ECO:0000256" key="4">
    <source>
        <dbReference type="ARBA" id="ARBA00022801"/>
    </source>
</evidence>
<dbReference type="PANTHER" id="PTHR12383">
    <property type="entry name" value="PROTEASE FAMILY S26 MITOCHONDRIAL INNER MEMBRANE PROTEASE-RELATED"/>
    <property type="match status" value="1"/>
</dbReference>
<evidence type="ECO:0000256" key="1">
    <source>
        <dbReference type="ARBA" id="ARBA00004273"/>
    </source>
</evidence>